<keyword evidence="1" id="KW-0479">Metal-binding</keyword>
<evidence type="ECO:0000256" key="1">
    <source>
        <dbReference type="ARBA" id="ARBA00022723"/>
    </source>
</evidence>
<organism evidence="4 5">
    <name type="scientific">Aliikangiella coralliicola</name>
    <dbReference type="NCBI Taxonomy" id="2592383"/>
    <lineage>
        <taxon>Bacteria</taxon>
        <taxon>Pseudomonadati</taxon>
        <taxon>Pseudomonadota</taxon>
        <taxon>Gammaproteobacteria</taxon>
        <taxon>Oceanospirillales</taxon>
        <taxon>Pleioneaceae</taxon>
        <taxon>Aliikangiella</taxon>
    </lineage>
</organism>
<dbReference type="OrthoDB" id="5912511at2"/>
<dbReference type="GO" id="GO:0016702">
    <property type="term" value="F:oxidoreductase activity, acting on single donors with incorporation of molecular oxygen, incorporation of two atoms of oxygen"/>
    <property type="evidence" value="ECO:0007669"/>
    <property type="project" value="InterPro"/>
</dbReference>
<evidence type="ECO:0000313" key="4">
    <source>
        <dbReference type="EMBL" id="TQV88248.1"/>
    </source>
</evidence>
<keyword evidence="2" id="KW-0560">Oxidoreductase</keyword>
<proteinExistence type="predicted"/>
<dbReference type="EMBL" id="VIKS01000004">
    <property type="protein sequence ID" value="TQV88248.1"/>
    <property type="molecule type" value="Genomic_DNA"/>
</dbReference>
<gene>
    <name evidence="4" type="ORF">FLL46_06900</name>
</gene>
<name>A0A545UFK0_9GAMM</name>
<accession>A0A545UFK0</accession>
<dbReference type="RefSeq" id="WP_142892757.1">
    <property type="nucleotide sequence ID" value="NZ_ML660162.1"/>
</dbReference>
<dbReference type="GO" id="GO:0046872">
    <property type="term" value="F:metal ion binding"/>
    <property type="evidence" value="ECO:0007669"/>
    <property type="project" value="UniProtKB-KW"/>
</dbReference>
<dbReference type="Gene3D" id="3.10.450.60">
    <property type="match status" value="1"/>
</dbReference>
<dbReference type="Pfam" id="PF00305">
    <property type="entry name" value="Lipoxygenase"/>
    <property type="match status" value="1"/>
</dbReference>
<evidence type="ECO:0000256" key="2">
    <source>
        <dbReference type="ARBA" id="ARBA00023002"/>
    </source>
</evidence>
<dbReference type="GO" id="GO:0034440">
    <property type="term" value="P:lipid oxidation"/>
    <property type="evidence" value="ECO:0007669"/>
    <property type="project" value="InterPro"/>
</dbReference>
<dbReference type="InterPro" id="IPR013819">
    <property type="entry name" value="LipOase_C"/>
</dbReference>
<dbReference type="InterPro" id="IPR036226">
    <property type="entry name" value="LipOase_C_sf"/>
</dbReference>
<sequence length="709" mass="80148">MTGSSNTSTYPSLPQNVSEKEFQQRQFQLSLARTSYNYMQSYLEGVPLSADLPKGEEFSLAYEAKVLPVFLRLADNFKSVVLDILEEEIEGDFPEDAIKKIEEAYSKFEEKKGSWHLIDEAKDIIGILESLSAIPEALRKLKNLPKDIKKLVTGMESLIKEASREGPTAMLKSTLYDLLANHQYLTATSKEDYKKLFKSLPAPQTLAVERKPWMNPEEEPYEQDWFFGYLQTGGYNTTNLQGVRLDDESDKYSVALSTLTEKFPVTDKIFQAVVGDDTISLRKAAQNKQLYVCDYSMLDGAKSCDNHGKPRFVAAPIALFYLNPNPVQGFPGQGEVLQPIAIQLQQKYDAETSPIFTPNNCSDANDENGLKWRTAKMLVNVVCAIQHENVAHLGACHLTIEPMVVAAHRQLSEQHPLLKLLIPHFRFTLNINDNAIHNLVIPGGVVANTVGLTVESSLAMVAEARAAWRWDEQCPDRLFQERGVDEASLPQFAFRDDTLLLWNAIKDFVSDYLKIYYQDDAAVSNDCELRGFINELVSPLYASFKGMNGLVAPNEEGEPYRIESLDYLIQIVSHMIYLAGPQHASVNYAQYPLMSYSPSVSGCIYHAVPTRSDEIKTEEEALKWCLPLDIALYTLSFEYLLTGVQYDTLGHYSDDPRVPYFADPRVDEPVKDFQERLSLIEIEIRKRNKERPMPYLFQLPSMVPNSTSI</sequence>
<comment type="caution">
    <text evidence="4">The sequence shown here is derived from an EMBL/GenBank/DDBJ whole genome shotgun (WGS) entry which is preliminary data.</text>
</comment>
<dbReference type="Proteomes" id="UP000315439">
    <property type="component" value="Unassembled WGS sequence"/>
</dbReference>
<evidence type="ECO:0000259" key="3">
    <source>
        <dbReference type="PROSITE" id="PS51393"/>
    </source>
</evidence>
<protein>
    <submittedName>
        <fullName evidence="4">Arachidonate 15-lipoxygenase</fullName>
    </submittedName>
</protein>
<evidence type="ECO:0000313" key="5">
    <source>
        <dbReference type="Proteomes" id="UP000315439"/>
    </source>
</evidence>
<dbReference type="InterPro" id="IPR000907">
    <property type="entry name" value="LipOase"/>
</dbReference>
<dbReference type="PROSITE" id="PS51393">
    <property type="entry name" value="LIPOXYGENASE_3"/>
    <property type="match status" value="1"/>
</dbReference>
<dbReference type="AlphaFoldDB" id="A0A545UFK0"/>
<dbReference type="PANTHER" id="PTHR11771">
    <property type="entry name" value="LIPOXYGENASE"/>
    <property type="match status" value="1"/>
</dbReference>
<dbReference type="Gene3D" id="1.20.245.10">
    <property type="entry name" value="Lipoxygenase-1, Domain 5"/>
    <property type="match status" value="1"/>
</dbReference>
<dbReference type="PRINTS" id="PR00087">
    <property type="entry name" value="LIPOXYGENASE"/>
</dbReference>
<keyword evidence="5" id="KW-1185">Reference proteome</keyword>
<reference evidence="4 5" key="1">
    <citation type="submission" date="2019-07" db="EMBL/GenBank/DDBJ databases">
        <title>Draft genome for Aliikangiella sp. M105.</title>
        <authorList>
            <person name="Wang G."/>
        </authorList>
    </citation>
    <scope>NUCLEOTIDE SEQUENCE [LARGE SCALE GENOMIC DNA]</scope>
    <source>
        <strain evidence="4 5">M105</strain>
    </source>
</reference>
<feature type="domain" description="Lipoxygenase" evidence="3">
    <location>
        <begin position="262"/>
        <end position="709"/>
    </location>
</feature>
<dbReference type="SUPFAM" id="SSF48484">
    <property type="entry name" value="Lipoxigenase"/>
    <property type="match status" value="1"/>
</dbReference>